<dbReference type="OrthoDB" id="9811849at2"/>
<reference evidence="4 5" key="1">
    <citation type="submission" date="2018-07" db="EMBL/GenBank/DDBJ databases">
        <title>Dyella tabacisoli L4-6T, whole genome shotgun sequence.</title>
        <authorList>
            <person name="Zhou X.-K."/>
            <person name="Li W.-J."/>
            <person name="Duan Y.-Q."/>
        </authorList>
    </citation>
    <scope>NUCLEOTIDE SEQUENCE [LARGE SCALE GENOMIC DNA]</scope>
    <source>
        <strain evidence="4 5">L4-6</strain>
    </source>
</reference>
<protein>
    <submittedName>
        <fullName evidence="4">Ankyrin repeat domain-containing protein</fullName>
    </submittedName>
</protein>
<keyword evidence="5" id="KW-1185">Reference proteome</keyword>
<proteinExistence type="predicted"/>
<accession>A0A369UME3</accession>
<dbReference type="Gene3D" id="1.25.40.20">
    <property type="entry name" value="Ankyrin repeat-containing domain"/>
    <property type="match status" value="1"/>
</dbReference>
<evidence type="ECO:0000313" key="4">
    <source>
        <dbReference type="EMBL" id="RDD81513.1"/>
    </source>
</evidence>
<dbReference type="PANTHER" id="PTHR24166:SF48">
    <property type="entry name" value="PROTEIN VAPYRIN"/>
    <property type="match status" value="1"/>
</dbReference>
<keyword evidence="1" id="KW-0677">Repeat</keyword>
<dbReference type="InterPro" id="IPR002110">
    <property type="entry name" value="Ankyrin_rpt"/>
</dbReference>
<evidence type="ECO:0000256" key="2">
    <source>
        <dbReference type="ARBA" id="ARBA00023043"/>
    </source>
</evidence>
<organism evidence="4 5">
    <name type="scientific">Dyella tabacisoli</name>
    <dbReference type="NCBI Taxonomy" id="2282381"/>
    <lineage>
        <taxon>Bacteria</taxon>
        <taxon>Pseudomonadati</taxon>
        <taxon>Pseudomonadota</taxon>
        <taxon>Gammaproteobacteria</taxon>
        <taxon>Lysobacterales</taxon>
        <taxon>Rhodanobacteraceae</taxon>
        <taxon>Dyella</taxon>
    </lineage>
</organism>
<keyword evidence="2 3" id="KW-0040">ANK repeat</keyword>
<dbReference type="SMART" id="SM00248">
    <property type="entry name" value="ANK"/>
    <property type="match status" value="3"/>
</dbReference>
<evidence type="ECO:0000256" key="3">
    <source>
        <dbReference type="PROSITE-ProRule" id="PRU00023"/>
    </source>
</evidence>
<sequence>MRGARRSVLAWTLAMLGFGYGAHAMAKESVAMVREQTQPCVAVVEGDMDKLRKSLQGPLRPFEKCPNSSYTLAYIATDELEQDQWLVFRELVPPQDRARLSEMRLLRLIYLAPNQMPSTESLTVIEQMLEEGTLTVEDGQFSWPSVGRLLEILELEPSRVTSDQKAQVARIFFERMLSKAPAEREANLSSLWPGLLHLPEPQLLTALQSLKSKFGAFNPSNEAWQKSPDIDYPLKSADVARAITGGVSNEVVLAMVDLRLPAPPDDRAWGAAIDSGRVDLIALILKRHYTVPLENDHGTWRTPLLQAAQAFAKKADGRALDLLLWASPPPPLNPEVADRVLSIMLFASAEAPAEQRWRYVDRMVALGADPGRLFNDKDVAMNGYNIIDLIHYRPQVAMGLLRHGLSQTVPLQPARGNLLSNYLMVKSPVSNEPPSMELIKVMLKQRNTINLYDAGVGHFPLELAVMNYSPEFGREFLQLGADIRARDPNGYNLLTRAAAYGYLKLVTFLLDAGVDPDEASADGMTALAFAQCKGRHEVVDLLLQRHAKASPATIDCHGAGRGGNK</sequence>
<evidence type="ECO:0000256" key="1">
    <source>
        <dbReference type="ARBA" id="ARBA00022737"/>
    </source>
</evidence>
<comment type="caution">
    <text evidence="4">The sequence shown here is derived from an EMBL/GenBank/DDBJ whole genome shotgun (WGS) entry which is preliminary data.</text>
</comment>
<dbReference type="Proteomes" id="UP000253782">
    <property type="component" value="Unassembled WGS sequence"/>
</dbReference>
<dbReference type="EMBL" id="QQAH01000009">
    <property type="protein sequence ID" value="RDD81513.1"/>
    <property type="molecule type" value="Genomic_DNA"/>
</dbReference>
<dbReference type="PROSITE" id="PS50088">
    <property type="entry name" value="ANK_REPEAT"/>
    <property type="match status" value="2"/>
</dbReference>
<dbReference type="InterPro" id="IPR036770">
    <property type="entry name" value="Ankyrin_rpt-contain_sf"/>
</dbReference>
<dbReference type="PANTHER" id="PTHR24166">
    <property type="entry name" value="ROLLING PEBBLES, ISOFORM B"/>
    <property type="match status" value="1"/>
</dbReference>
<feature type="repeat" description="ANK" evidence="3">
    <location>
        <begin position="456"/>
        <end position="488"/>
    </location>
</feature>
<name>A0A369UME3_9GAMM</name>
<dbReference type="AlphaFoldDB" id="A0A369UME3"/>
<dbReference type="InterPro" id="IPR050889">
    <property type="entry name" value="Dendritic_Spine_Reg/Scaffold"/>
</dbReference>
<evidence type="ECO:0000313" key="5">
    <source>
        <dbReference type="Proteomes" id="UP000253782"/>
    </source>
</evidence>
<dbReference type="SUPFAM" id="SSF48403">
    <property type="entry name" value="Ankyrin repeat"/>
    <property type="match status" value="1"/>
</dbReference>
<feature type="repeat" description="ANK" evidence="3">
    <location>
        <begin position="489"/>
        <end position="521"/>
    </location>
</feature>
<gene>
    <name evidence="4" type="ORF">DVJ77_10040</name>
</gene>
<dbReference type="Pfam" id="PF12796">
    <property type="entry name" value="Ank_2"/>
    <property type="match status" value="1"/>
</dbReference>